<dbReference type="NCBIfam" id="TIGR04350">
    <property type="entry name" value="C_S_lyase_PatB"/>
    <property type="match status" value="1"/>
</dbReference>
<keyword evidence="8" id="KW-1185">Reference proteome</keyword>
<dbReference type="KEGG" id="dbc:MFMK1_000556"/>
<dbReference type="AlphaFoldDB" id="A0AAU0UKR0"/>
<dbReference type="InterPro" id="IPR015422">
    <property type="entry name" value="PyrdxlP-dep_Trfase_small"/>
</dbReference>
<keyword evidence="7" id="KW-0808">Transferase</keyword>
<dbReference type="CDD" id="cd00609">
    <property type="entry name" value="AAT_like"/>
    <property type="match status" value="1"/>
</dbReference>
<dbReference type="InterPro" id="IPR004839">
    <property type="entry name" value="Aminotransferase_I/II_large"/>
</dbReference>
<dbReference type="RefSeq" id="WP_366923646.1">
    <property type="nucleotide sequence ID" value="NZ_CP121694.1"/>
</dbReference>
<dbReference type="GO" id="GO:0047804">
    <property type="term" value="F:cysteine-S-conjugate beta-lyase activity"/>
    <property type="evidence" value="ECO:0007669"/>
    <property type="project" value="UniProtKB-EC"/>
</dbReference>
<comment type="cofactor">
    <cofactor evidence="1">
        <name>pyridoxal 5'-phosphate</name>
        <dbReference type="ChEBI" id="CHEBI:597326"/>
    </cofactor>
</comment>
<dbReference type="InterPro" id="IPR051798">
    <property type="entry name" value="Class-II_PLP-Dep_Aminotrans"/>
</dbReference>
<comment type="similarity">
    <text evidence="5">Belongs to the class-II pyridoxal-phosphate-dependent aminotransferase family. MalY/PatB cystathionine beta-lyase subfamily.</text>
</comment>
<evidence type="ECO:0000256" key="4">
    <source>
        <dbReference type="ARBA" id="ARBA00023239"/>
    </source>
</evidence>
<evidence type="ECO:0000259" key="6">
    <source>
        <dbReference type="Pfam" id="PF00155"/>
    </source>
</evidence>
<dbReference type="Pfam" id="PF00155">
    <property type="entry name" value="Aminotran_1_2"/>
    <property type="match status" value="1"/>
</dbReference>
<dbReference type="PANTHER" id="PTHR43525">
    <property type="entry name" value="PROTEIN MALY"/>
    <property type="match status" value="1"/>
</dbReference>
<evidence type="ECO:0000256" key="3">
    <source>
        <dbReference type="ARBA" id="ARBA00022898"/>
    </source>
</evidence>
<name>A0AAU0UKR0_9FIRM</name>
<organism evidence="7 8">
    <name type="scientific">Metallumcola ferriviriculae</name>
    <dbReference type="NCBI Taxonomy" id="3039180"/>
    <lineage>
        <taxon>Bacteria</taxon>
        <taxon>Bacillati</taxon>
        <taxon>Bacillota</taxon>
        <taxon>Clostridia</taxon>
        <taxon>Neomoorellales</taxon>
        <taxon>Desulfitibacteraceae</taxon>
        <taxon>Metallumcola</taxon>
    </lineage>
</organism>
<dbReference type="EMBL" id="CP121694">
    <property type="protein sequence ID" value="WRO20766.1"/>
    <property type="molecule type" value="Genomic_DNA"/>
</dbReference>
<keyword evidence="7" id="KW-0032">Aminotransferase</keyword>
<dbReference type="Gene3D" id="3.90.1150.10">
    <property type="entry name" value="Aspartate Aminotransferase, domain 1"/>
    <property type="match status" value="1"/>
</dbReference>
<dbReference type="SUPFAM" id="SSF53383">
    <property type="entry name" value="PLP-dependent transferases"/>
    <property type="match status" value="1"/>
</dbReference>
<sequence length="391" mass="44275">MGSNLDNVLDRRGTSCLKWDSLKPFYGRDDVLPMWVADMDFKAPPAVIEALSQRVQHGVFGYTAQPDSYDDAVISWFDRRFNWRIQKEWLSFSPGVVTGLTISIRAFTHPGDKVIIQTPVYYPFYQVIKDNGCQVVENPLKLEHNRYLMDFEDLKKKAKDPEVKLLILCSPHNPVGRVWTKAELQELGDICINNDVMVVSDEIHCDVIYRDAKHIPFASISEKFAANSITTIATSKTFNLAGLKNSIIIIPNKKILSEFDNMSAKHRVGMNVFGMLATEMAYTEGEEYLEQLIDYLSDNLNYLTDFIKQNIPGIKVIKPEGTYLVWLDCRELGMDRHQLDSFFINEAKVALNSGYGFGLAGAGFMRINIACPKPILQEGLTRIKNAVDSLV</sequence>
<dbReference type="EC" id="4.4.1.13" evidence="2"/>
<accession>A0AAU0UKR0</accession>
<gene>
    <name evidence="7" type="ORF">MFMK1_000556</name>
</gene>
<dbReference type="Proteomes" id="UP001329915">
    <property type="component" value="Chromosome"/>
</dbReference>
<dbReference type="InterPro" id="IPR015424">
    <property type="entry name" value="PyrdxlP-dep_Trfase"/>
</dbReference>
<proteinExistence type="inferred from homology"/>
<dbReference type="GO" id="GO:0030170">
    <property type="term" value="F:pyridoxal phosphate binding"/>
    <property type="evidence" value="ECO:0007669"/>
    <property type="project" value="InterPro"/>
</dbReference>
<protein>
    <recommendedName>
        <fullName evidence="2">cysteine-S-conjugate beta-lyase</fullName>
        <ecNumber evidence="2">4.4.1.13</ecNumber>
    </recommendedName>
</protein>
<evidence type="ECO:0000256" key="2">
    <source>
        <dbReference type="ARBA" id="ARBA00012224"/>
    </source>
</evidence>
<dbReference type="GO" id="GO:0008483">
    <property type="term" value="F:transaminase activity"/>
    <property type="evidence" value="ECO:0007669"/>
    <property type="project" value="UniProtKB-KW"/>
</dbReference>
<dbReference type="PANTHER" id="PTHR43525:SF1">
    <property type="entry name" value="PROTEIN MALY"/>
    <property type="match status" value="1"/>
</dbReference>
<dbReference type="InterPro" id="IPR027619">
    <property type="entry name" value="C-S_lyase_PatB-like"/>
</dbReference>
<keyword evidence="4" id="KW-0456">Lyase</keyword>
<evidence type="ECO:0000256" key="1">
    <source>
        <dbReference type="ARBA" id="ARBA00001933"/>
    </source>
</evidence>
<keyword evidence="3" id="KW-0663">Pyridoxal phosphate</keyword>
<dbReference type="Gene3D" id="3.40.640.10">
    <property type="entry name" value="Type I PLP-dependent aspartate aminotransferase-like (Major domain)"/>
    <property type="match status" value="1"/>
</dbReference>
<feature type="domain" description="Aminotransferase class I/classII large" evidence="6">
    <location>
        <begin position="36"/>
        <end position="382"/>
    </location>
</feature>
<dbReference type="InterPro" id="IPR015421">
    <property type="entry name" value="PyrdxlP-dep_Trfase_major"/>
</dbReference>
<evidence type="ECO:0000313" key="8">
    <source>
        <dbReference type="Proteomes" id="UP001329915"/>
    </source>
</evidence>
<reference evidence="7 8" key="1">
    <citation type="submission" date="2023-04" db="EMBL/GenBank/DDBJ databases">
        <authorList>
            <person name="Hsu D."/>
        </authorList>
    </citation>
    <scope>NUCLEOTIDE SEQUENCE [LARGE SCALE GENOMIC DNA]</scope>
    <source>
        <strain evidence="7 8">MK1</strain>
    </source>
</reference>
<evidence type="ECO:0000256" key="5">
    <source>
        <dbReference type="ARBA" id="ARBA00037974"/>
    </source>
</evidence>
<evidence type="ECO:0000313" key="7">
    <source>
        <dbReference type="EMBL" id="WRO20766.1"/>
    </source>
</evidence>